<proteinExistence type="predicted"/>
<keyword evidence="1" id="KW-1133">Transmembrane helix</keyword>
<name>A0AAU9KEF8_9CILI</name>
<keyword evidence="3" id="KW-1185">Reference proteome</keyword>
<evidence type="ECO:0000256" key="1">
    <source>
        <dbReference type="SAM" id="Phobius"/>
    </source>
</evidence>
<dbReference type="Proteomes" id="UP001162131">
    <property type="component" value="Unassembled WGS sequence"/>
</dbReference>
<organism evidence="2 3">
    <name type="scientific">Blepharisma stoltei</name>
    <dbReference type="NCBI Taxonomy" id="1481888"/>
    <lineage>
        <taxon>Eukaryota</taxon>
        <taxon>Sar</taxon>
        <taxon>Alveolata</taxon>
        <taxon>Ciliophora</taxon>
        <taxon>Postciliodesmatophora</taxon>
        <taxon>Heterotrichea</taxon>
        <taxon>Heterotrichida</taxon>
        <taxon>Blepharismidae</taxon>
        <taxon>Blepharisma</taxon>
    </lineage>
</organism>
<keyword evidence="1" id="KW-0472">Membrane</keyword>
<comment type="caution">
    <text evidence="2">The sequence shown here is derived from an EMBL/GenBank/DDBJ whole genome shotgun (WGS) entry which is preliminary data.</text>
</comment>
<protein>
    <submittedName>
        <fullName evidence="2">Uncharacterized protein</fullName>
    </submittedName>
</protein>
<dbReference type="EMBL" id="CAJZBQ010000062">
    <property type="protein sequence ID" value="CAG9335667.1"/>
    <property type="molecule type" value="Genomic_DNA"/>
</dbReference>
<evidence type="ECO:0000313" key="2">
    <source>
        <dbReference type="EMBL" id="CAG9335667.1"/>
    </source>
</evidence>
<reference evidence="2" key="1">
    <citation type="submission" date="2021-09" db="EMBL/GenBank/DDBJ databases">
        <authorList>
            <consortium name="AG Swart"/>
            <person name="Singh M."/>
            <person name="Singh A."/>
            <person name="Seah K."/>
            <person name="Emmerich C."/>
        </authorList>
    </citation>
    <scope>NUCLEOTIDE SEQUENCE</scope>
    <source>
        <strain evidence="2">ATCC30299</strain>
    </source>
</reference>
<feature type="transmembrane region" description="Helical" evidence="1">
    <location>
        <begin position="6"/>
        <end position="25"/>
    </location>
</feature>
<evidence type="ECO:0000313" key="3">
    <source>
        <dbReference type="Proteomes" id="UP001162131"/>
    </source>
</evidence>
<sequence length="81" mass="9507">MSVRALPSWLIVVGLGVVGGLTYLSQPVAIRRQNKLYAQEKCKVLISKNKMKLNTLRYNIKDRYNRWKFYKCLSKTEKDNK</sequence>
<gene>
    <name evidence="2" type="ORF">BSTOLATCC_MIC64132</name>
</gene>
<accession>A0AAU9KEF8</accession>
<dbReference type="AlphaFoldDB" id="A0AAU9KEF8"/>
<keyword evidence="1" id="KW-0812">Transmembrane</keyword>